<dbReference type="RefSeq" id="WP_220253501.1">
    <property type="nucleotide sequence ID" value="NZ_JAICCF010000006.1"/>
</dbReference>
<organism evidence="4 5">
    <name type="scientific">Chitinophaga rhizophila</name>
    <dbReference type="NCBI Taxonomy" id="2866212"/>
    <lineage>
        <taxon>Bacteria</taxon>
        <taxon>Pseudomonadati</taxon>
        <taxon>Bacteroidota</taxon>
        <taxon>Chitinophagia</taxon>
        <taxon>Chitinophagales</taxon>
        <taxon>Chitinophagaceae</taxon>
        <taxon>Chitinophaga</taxon>
    </lineage>
</organism>
<dbReference type="InterPro" id="IPR006860">
    <property type="entry name" value="FecR"/>
</dbReference>
<sequence length="379" mass="42403">MPVDPDYIEQLILEELTGHISPEDSITLKKLLEQDPAAQALWERMHAALTGADIQSVVEALPQELPSAHIITAARRRRRRTIIVNTTIGVAAMLLLALMMSKIMFPAFQPVSPEPIPSFALKSVVLQLPDGSYYQLGSGQQQFIENGISFREVAGRLSWSGGNDDARLATIRVPPGKEYTVQLPDGTTVQLNAASHLQFPLAFTSRREIHVSGEAYLQVAQHAQQPFRVQLPNSTIQVLGTAFNVNTYDSTAEQVLLETGAIRMQTKDGDIVLQPGQAVSYQPGRRPQIVDRDLMAVLSWKQGYYTFRSTPVAEVSKVLERNYRIRVVLDSEATSQRTYTSRLEKDEPLKTFLTRLKSIDNIDYRFETGDTVLHLLHRP</sequence>
<dbReference type="Gene3D" id="3.55.50.30">
    <property type="match status" value="1"/>
</dbReference>
<protein>
    <submittedName>
        <fullName evidence="4">FecR domain-containing protein</fullName>
    </submittedName>
</protein>
<dbReference type="InterPro" id="IPR032508">
    <property type="entry name" value="FecR_C"/>
</dbReference>
<gene>
    <name evidence="4" type="ORF">K1Y79_27850</name>
</gene>
<feature type="transmembrane region" description="Helical" evidence="1">
    <location>
        <begin position="82"/>
        <end position="105"/>
    </location>
</feature>
<proteinExistence type="predicted"/>
<comment type="caution">
    <text evidence="4">The sequence shown here is derived from an EMBL/GenBank/DDBJ whole genome shotgun (WGS) entry which is preliminary data.</text>
</comment>
<evidence type="ECO:0000259" key="3">
    <source>
        <dbReference type="Pfam" id="PF16344"/>
    </source>
</evidence>
<dbReference type="Proteomes" id="UP000812961">
    <property type="component" value="Unassembled WGS sequence"/>
</dbReference>
<name>A0ABS7GKD4_9BACT</name>
<dbReference type="EMBL" id="JAICCF010000006">
    <property type="protein sequence ID" value="MBW8688181.1"/>
    <property type="molecule type" value="Genomic_DNA"/>
</dbReference>
<feature type="domain" description="FecR protein" evidence="2">
    <location>
        <begin position="170"/>
        <end position="260"/>
    </location>
</feature>
<reference evidence="4 5" key="1">
    <citation type="submission" date="2021-08" db="EMBL/GenBank/DDBJ databases">
        <title>The genome sequence of Chitinophaga sp. B61.</title>
        <authorList>
            <person name="Zhang X."/>
        </authorList>
    </citation>
    <scope>NUCLEOTIDE SEQUENCE [LARGE SCALE GENOMIC DNA]</scope>
    <source>
        <strain evidence="4 5">B61</strain>
    </source>
</reference>
<keyword evidence="1" id="KW-0472">Membrane</keyword>
<accession>A0ABS7GKD4</accession>
<dbReference type="Pfam" id="PF04773">
    <property type="entry name" value="FecR"/>
    <property type="match status" value="1"/>
</dbReference>
<keyword evidence="5" id="KW-1185">Reference proteome</keyword>
<keyword evidence="1" id="KW-0812">Transmembrane</keyword>
<keyword evidence="1" id="KW-1133">Transmembrane helix</keyword>
<dbReference type="InterPro" id="IPR012373">
    <property type="entry name" value="Ferrdict_sens_TM"/>
</dbReference>
<dbReference type="Gene3D" id="2.60.120.1440">
    <property type="match status" value="1"/>
</dbReference>
<evidence type="ECO:0000259" key="2">
    <source>
        <dbReference type="Pfam" id="PF04773"/>
    </source>
</evidence>
<dbReference type="PIRSF" id="PIRSF018266">
    <property type="entry name" value="FecR"/>
    <property type="match status" value="1"/>
</dbReference>
<evidence type="ECO:0000313" key="5">
    <source>
        <dbReference type="Proteomes" id="UP000812961"/>
    </source>
</evidence>
<dbReference type="PANTHER" id="PTHR30273">
    <property type="entry name" value="PERIPLASMIC SIGNAL SENSOR AND SIGMA FACTOR ACTIVATOR FECR-RELATED"/>
    <property type="match status" value="1"/>
</dbReference>
<feature type="domain" description="Protein FecR C-terminal" evidence="3">
    <location>
        <begin position="304"/>
        <end position="372"/>
    </location>
</feature>
<dbReference type="Pfam" id="PF16344">
    <property type="entry name" value="FecR_C"/>
    <property type="match status" value="1"/>
</dbReference>
<dbReference type="PANTHER" id="PTHR30273:SF2">
    <property type="entry name" value="PROTEIN FECR"/>
    <property type="match status" value="1"/>
</dbReference>
<evidence type="ECO:0000256" key="1">
    <source>
        <dbReference type="SAM" id="Phobius"/>
    </source>
</evidence>
<evidence type="ECO:0000313" key="4">
    <source>
        <dbReference type="EMBL" id="MBW8688181.1"/>
    </source>
</evidence>